<name>A0ABQ7W6W9_SOLTU</name>
<reference evidence="1 2" key="1">
    <citation type="journal article" date="2021" name="bioRxiv">
        <title>Chromosome-scale and haplotype-resolved genome assembly of a tetraploid potato cultivar.</title>
        <authorList>
            <person name="Sun H."/>
            <person name="Jiao W.-B."/>
            <person name="Krause K."/>
            <person name="Campoy J.A."/>
            <person name="Goel M."/>
            <person name="Folz-Donahue K."/>
            <person name="Kukat C."/>
            <person name="Huettel B."/>
            <person name="Schneeberger K."/>
        </authorList>
    </citation>
    <scope>NUCLEOTIDE SEQUENCE [LARGE SCALE GENOMIC DNA]</scope>
    <source>
        <strain evidence="1">SolTubOtavaFocal</strain>
        <tissue evidence="1">Leaves</tissue>
    </source>
</reference>
<keyword evidence="2" id="KW-1185">Reference proteome</keyword>
<evidence type="ECO:0000313" key="1">
    <source>
        <dbReference type="EMBL" id="KAH0776498.1"/>
    </source>
</evidence>
<accession>A0ABQ7W6W9</accession>
<evidence type="ECO:0000313" key="2">
    <source>
        <dbReference type="Proteomes" id="UP000826656"/>
    </source>
</evidence>
<gene>
    <name evidence="1" type="ORF">KY290_007909</name>
</gene>
<dbReference type="Proteomes" id="UP000826656">
    <property type="component" value="Unassembled WGS sequence"/>
</dbReference>
<dbReference type="EMBL" id="JAIVGD010000003">
    <property type="protein sequence ID" value="KAH0776498.1"/>
    <property type="molecule type" value="Genomic_DNA"/>
</dbReference>
<protein>
    <submittedName>
        <fullName evidence="1">Uncharacterized protein</fullName>
    </submittedName>
</protein>
<comment type="caution">
    <text evidence="1">The sequence shown here is derived from an EMBL/GenBank/DDBJ whole genome shotgun (WGS) entry which is preliminary data.</text>
</comment>
<organism evidence="1 2">
    <name type="scientific">Solanum tuberosum</name>
    <name type="common">Potato</name>
    <dbReference type="NCBI Taxonomy" id="4113"/>
    <lineage>
        <taxon>Eukaryota</taxon>
        <taxon>Viridiplantae</taxon>
        <taxon>Streptophyta</taxon>
        <taxon>Embryophyta</taxon>
        <taxon>Tracheophyta</taxon>
        <taxon>Spermatophyta</taxon>
        <taxon>Magnoliopsida</taxon>
        <taxon>eudicotyledons</taxon>
        <taxon>Gunneridae</taxon>
        <taxon>Pentapetalae</taxon>
        <taxon>asterids</taxon>
        <taxon>lamiids</taxon>
        <taxon>Solanales</taxon>
        <taxon>Solanaceae</taxon>
        <taxon>Solanoideae</taxon>
        <taxon>Solaneae</taxon>
        <taxon>Solanum</taxon>
    </lineage>
</organism>
<proteinExistence type="predicted"/>
<sequence>MARKSKSQMTLKTAILGGNIASKLFDELSYSGYNFGESKNSAHSSITTKINSLMADAIDMDEKFTMMEQTIEALKKSINDKNLQIAKLMRKL</sequence>